<dbReference type="GO" id="GO:0009977">
    <property type="term" value="F:proton motive force dependent protein transmembrane transporter activity"/>
    <property type="evidence" value="ECO:0007669"/>
    <property type="project" value="TreeGrafter"/>
</dbReference>
<protein>
    <recommendedName>
        <fullName evidence="5">Sec-independent protein translocase protein TatC</fullName>
    </recommendedName>
</protein>
<evidence type="ECO:0000256" key="4">
    <source>
        <dbReference type="ARBA" id="ARBA00023136"/>
    </source>
</evidence>
<dbReference type="GO" id="GO:0065002">
    <property type="term" value="P:intracellular protein transmembrane transport"/>
    <property type="evidence" value="ECO:0007669"/>
    <property type="project" value="TreeGrafter"/>
</dbReference>
<accession>W8VQN5</accession>
<feature type="transmembrane region" description="Helical" evidence="5">
    <location>
        <begin position="97"/>
        <end position="116"/>
    </location>
</feature>
<dbReference type="GO" id="GO:0033281">
    <property type="term" value="C:TAT protein transport complex"/>
    <property type="evidence" value="ECO:0007669"/>
    <property type="project" value="UniProtKB-UniRule"/>
</dbReference>
<dbReference type="AlphaFoldDB" id="W8VQN5"/>
<feature type="transmembrane region" description="Helical" evidence="5">
    <location>
        <begin position="20"/>
        <end position="41"/>
    </location>
</feature>
<evidence type="ECO:0000256" key="1">
    <source>
        <dbReference type="ARBA" id="ARBA00004141"/>
    </source>
</evidence>
<keyword evidence="4 5" id="KW-0472">Membrane</keyword>
<dbReference type="HAMAP" id="MF_00902">
    <property type="entry name" value="TatC"/>
    <property type="match status" value="1"/>
</dbReference>
<keyword evidence="2 5" id="KW-0812">Transmembrane</keyword>
<comment type="subunit">
    <text evidence="5">Forms a complex with TatA.</text>
</comment>
<dbReference type="KEGG" id="nmf:NMS_1765"/>
<keyword evidence="7" id="KW-1185">Reference proteome</keyword>
<dbReference type="InterPro" id="IPR002033">
    <property type="entry name" value="TatC"/>
</dbReference>
<evidence type="ECO:0000313" key="6">
    <source>
        <dbReference type="EMBL" id="BAO55774.1"/>
    </source>
</evidence>
<dbReference type="Pfam" id="PF00902">
    <property type="entry name" value="TatC"/>
    <property type="match status" value="1"/>
</dbReference>
<comment type="function">
    <text evidence="5">Part of the twin-arginine translocation (Tat) system that transports large folded proteins containing a characteristic twin-arginine motif in their signal peptide across membranes.</text>
</comment>
<dbReference type="NCBIfam" id="TIGR00945">
    <property type="entry name" value="tatC"/>
    <property type="match status" value="1"/>
</dbReference>
<dbReference type="HOGENOM" id="CLU_031942_3_2_10"/>
<feature type="transmembrane region" description="Helical" evidence="5">
    <location>
        <begin position="219"/>
        <end position="238"/>
    </location>
</feature>
<keyword evidence="5" id="KW-0811">Translocation</keyword>
<evidence type="ECO:0000313" key="7">
    <source>
        <dbReference type="Proteomes" id="UP000031760"/>
    </source>
</evidence>
<dbReference type="EMBL" id="AP014548">
    <property type="protein sequence ID" value="BAO55774.1"/>
    <property type="molecule type" value="Genomic_DNA"/>
</dbReference>
<evidence type="ECO:0000256" key="3">
    <source>
        <dbReference type="ARBA" id="ARBA00022989"/>
    </source>
</evidence>
<feature type="transmembrane region" description="Helical" evidence="5">
    <location>
        <begin position="137"/>
        <end position="165"/>
    </location>
</feature>
<name>W8VQN5_9FLAO</name>
<dbReference type="OrthoDB" id="9777044at2"/>
<dbReference type="PANTHER" id="PTHR30371">
    <property type="entry name" value="SEC-INDEPENDENT PROTEIN TRANSLOCASE PROTEIN TATC"/>
    <property type="match status" value="1"/>
</dbReference>
<reference evidence="6 7" key="1">
    <citation type="journal article" date="2014" name="Proc. Natl. Acad. Sci. U.S.A.">
        <title>Functional characterization of flavobacteria rhodopsins reveals a unique class of light-driven chloride pump in bacteria.</title>
        <authorList>
            <person name="Yoshizawa S."/>
            <person name="Kumagai Y."/>
            <person name="Kim H."/>
            <person name="Ogura Y."/>
            <person name="Hayashi T."/>
            <person name="Iwasaki W."/>
            <person name="DeLong E.F."/>
            <person name="Kogure K."/>
        </authorList>
    </citation>
    <scope>NUCLEOTIDE SEQUENCE [LARGE SCALE GENOMIC DNA]</scope>
    <source>
        <strain evidence="6 7">S1-08</strain>
    </source>
</reference>
<comment type="similarity">
    <text evidence="5">Belongs to the TatC family.</text>
</comment>
<keyword evidence="5" id="KW-0653">Protein transport</keyword>
<gene>
    <name evidence="5" type="primary">tatC</name>
    <name evidence="6" type="ORF">NMS_1765</name>
</gene>
<proteinExistence type="inferred from homology"/>
<organism evidence="6 7">
    <name type="scientific">Nonlabens marinus S1-08</name>
    <dbReference type="NCBI Taxonomy" id="1454201"/>
    <lineage>
        <taxon>Bacteria</taxon>
        <taxon>Pseudomonadati</taxon>
        <taxon>Bacteroidota</taxon>
        <taxon>Flavobacteriia</taxon>
        <taxon>Flavobacteriales</taxon>
        <taxon>Flavobacteriaceae</taxon>
        <taxon>Nonlabens</taxon>
    </lineage>
</organism>
<keyword evidence="5" id="KW-0813">Transport</keyword>
<dbReference type="PRINTS" id="PR01840">
    <property type="entry name" value="TATCFAMILY"/>
</dbReference>
<dbReference type="GO" id="GO:0043953">
    <property type="term" value="P:protein transport by the Tat complex"/>
    <property type="evidence" value="ECO:0007669"/>
    <property type="project" value="UniProtKB-UniRule"/>
</dbReference>
<evidence type="ECO:0000256" key="5">
    <source>
        <dbReference type="HAMAP-Rule" id="MF_00902"/>
    </source>
</evidence>
<dbReference type="STRING" id="1454201.NMS_1765"/>
<feature type="transmembrane region" description="Helical" evidence="5">
    <location>
        <begin position="185"/>
        <end position="207"/>
    </location>
</feature>
<keyword evidence="3 5" id="KW-1133">Transmembrane helix</keyword>
<comment type="subcellular location">
    <subcellularLocation>
        <location evidence="5">Cell membrane</location>
        <topology evidence="5">Multi-pass membrane protein</topology>
    </subcellularLocation>
    <subcellularLocation>
        <location evidence="1">Membrane</location>
        <topology evidence="1">Multi-pass membrane protein</topology>
    </subcellularLocation>
</comment>
<keyword evidence="5" id="KW-1003">Cell membrane</keyword>
<feature type="transmembrane region" description="Helical" evidence="5">
    <location>
        <begin position="244"/>
        <end position="265"/>
    </location>
</feature>
<sequence>MARKKADPNNMSFLDHVEELRWCLIRSIIGIMIGAVVAFLARKFIFDTVIFGPIKRDFVTYQTFCKIGRFFGIESEFCDPNFNFILQSREMSDLFSVHVWTSITVGFVVAFPWVLWQFWKFISPGLKNNERKYSSGFIIVSSLLFFIGVVFGYYVIAPLSVHFMLTYQLSDFVETQPSIQSYVAYIRASALASGILFELPIIIYFLTKIGLATPEGMRKYRKFALVIVLIVAAVITPPDIASQIIVAIPVLILYELSIYISKFVLKREARAKRKLAKQSQ</sequence>
<dbReference type="Proteomes" id="UP000031760">
    <property type="component" value="Chromosome"/>
</dbReference>
<dbReference type="PANTHER" id="PTHR30371:SF0">
    <property type="entry name" value="SEC-INDEPENDENT PROTEIN TRANSLOCASE PROTEIN TATC, CHLOROPLASTIC-RELATED"/>
    <property type="match status" value="1"/>
</dbReference>
<evidence type="ECO:0000256" key="2">
    <source>
        <dbReference type="ARBA" id="ARBA00022692"/>
    </source>
</evidence>
<dbReference type="RefSeq" id="WP_041496315.1">
    <property type="nucleotide sequence ID" value="NZ_AP014548.1"/>
</dbReference>